<name>A0A820WXS3_9BILA</name>
<proteinExistence type="predicted"/>
<dbReference type="InterPro" id="IPR015421">
    <property type="entry name" value="PyrdxlP-dep_Trfase_major"/>
</dbReference>
<evidence type="ECO:0000313" key="2">
    <source>
        <dbReference type="Proteomes" id="UP000663866"/>
    </source>
</evidence>
<keyword evidence="2" id="KW-1185">Reference proteome</keyword>
<dbReference type="EMBL" id="CAJOBG010056463">
    <property type="protein sequence ID" value="CAF4521650.1"/>
    <property type="molecule type" value="Genomic_DNA"/>
</dbReference>
<dbReference type="InterPro" id="IPR015424">
    <property type="entry name" value="PyrdxlP-dep_Trfase"/>
</dbReference>
<sequence length="121" mass="13367">MNSDAILVTFFALQSASGEFDLFAVEGGTAAMTYIFNSLHINGLLSKGDTIALGLPIFTPYMEIPHLSEYGLNIINVNADKDQNWQFPTHELDKLRDSKVKAFFLVNPTNPTSVKLNDESV</sequence>
<feature type="non-terminal residue" evidence="1">
    <location>
        <position position="1"/>
    </location>
</feature>
<dbReference type="Gene3D" id="3.40.640.10">
    <property type="entry name" value="Type I PLP-dependent aspartate aminotransferase-like (Major domain)"/>
    <property type="match status" value="1"/>
</dbReference>
<organism evidence="1 2">
    <name type="scientific">Rotaria magnacalcarata</name>
    <dbReference type="NCBI Taxonomy" id="392030"/>
    <lineage>
        <taxon>Eukaryota</taxon>
        <taxon>Metazoa</taxon>
        <taxon>Spiralia</taxon>
        <taxon>Gnathifera</taxon>
        <taxon>Rotifera</taxon>
        <taxon>Eurotatoria</taxon>
        <taxon>Bdelloidea</taxon>
        <taxon>Philodinida</taxon>
        <taxon>Philodinidae</taxon>
        <taxon>Rotaria</taxon>
    </lineage>
</organism>
<accession>A0A820WXS3</accession>
<dbReference type="SUPFAM" id="SSF53383">
    <property type="entry name" value="PLP-dependent transferases"/>
    <property type="match status" value="1"/>
</dbReference>
<evidence type="ECO:0008006" key="3">
    <source>
        <dbReference type="Google" id="ProtNLM"/>
    </source>
</evidence>
<dbReference type="AlphaFoldDB" id="A0A820WXS3"/>
<evidence type="ECO:0000313" key="1">
    <source>
        <dbReference type="EMBL" id="CAF4521650.1"/>
    </source>
</evidence>
<reference evidence="1" key="1">
    <citation type="submission" date="2021-02" db="EMBL/GenBank/DDBJ databases">
        <authorList>
            <person name="Nowell W R."/>
        </authorList>
    </citation>
    <scope>NUCLEOTIDE SEQUENCE</scope>
</reference>
<comment type="caution">
    <text evidence="1">The sequence shown here is derived from an EMBL/GenBank/DDBJ whole genome shotgun (WGS) entry which is preliminary data.</text>
</comment>
<gene>
    <name evidence="1" type="ORF">OVN521_LOCUS41869</name>
</gene>
<protein>
    <recommendedName>
        <fullName evidence="3">Aspartate aminotransferase</fullName>
    </recommendedName>
</protein>
<dbReference type="Proteomes" id="UP000663866">
    <property type="component" value="Unassembled WGS sequence"/>
</dbReference>